<evidence type="ECO:0000313" key="1">
    <source>
        <dbReference type="EMBL" id="KAG0501033.1"/>
    </source>
</evidence>
<evidence type="ECO:0000313" key="2">
    <source>
        <dbReference type="Proteomes" id="UP000639772"/>
    </source>
</evidence>
<sequence>MMRFLVFISYFRRSSTKIKLSYSNIIYSATTANEHLALLRTTTASSSSPSGSVGLTPFFFPTSSECDRLCRGLCGKQLLPPPFASLFDVDFRKY</sequence>
<gene>
    <name evidence="1" type="ORF">HPP92_001105</name>
</gene>
<accession>A0A835SC15</accession>
<dbReference type="EMBL" id="JADCNM010000001">
    <property type="protein sequence ID" value="KAG0501033.1"/>
    <property type="molecule type" value="Genomic_DNA"/>
</dbReference>
<organism evidence="1 2">
    <name type="scientific">Vanilla planifolia</name>
    <name type="common">Vanilla</name>
    <dbReference type="NCBI Taxonomy" id="51239"/>
    <lineage>
        <taxon>Eukaryota</taxon>
        <taxon>Viridiplantae</taxon>
        <taxon>Streptophyta</taxon>
        <taxon>Embryophyta</taxon>
        <taxon>Tracheophyta</taxon>
        <taxon>Spermatophyta</taxon>
        <taxon>Magnoliopsida</taxon>
        <taxon>Liliopsida</taxon>
        <taxon>Asparagales</taxon>
        <taxon>Orchidaceae</taxon>
        <taxon>Vanilloideae</taxon>
        <taxon>Vanilleae</taxon>
        <taxon>Vanilla</taxon>
    </lineage>
</organism>
<reference evidence="1 2" key="1">
    <citation type="journal article" date="2020" name="Nat. Food">
        <title>A phased Vanilla planifolia genome enables genetic improvement of flavour and production.</title>
        <authorList>
            <person name="Hasing T."/>
            <person name="Tang H."/>
            <person name="Brym M."/>
            <person name="Khazi F."/>
            <person name="Huang T."/>
            <person name="Chambers A.H."/>
        </authorList>
    </citation>
    <scope>NUCLEOTIDE SEQUENCE [LARGE SCALE GENOMIC DNA]</scope>
    <source>
        <tissue evidence="1">Leaf</tissue>
    </source>
</reference>
<proteinExistence type="predicted"/>
<dbReference type="AlphaFoldDB" id="A0A835SC15"/>
<dbReference type="Proteomes" id="UP000639772">
    <property type="component" value="Chromosome 1"/>
</dbReference>
<comment type="caution">
    <text evidence="1">The sequence shown here is derived from an EMBL/GenBank/DDBJ whole genome shotgun (WGS) entry which is preliminary data.</text>
</comment>
<name>A0A835SC15_VANPL</name>
<protein>
    <submittedName>
        <fullName evidence="1">Uncharacterized protein</fullName>
    </submittedName>
</protein>